<evidence type="ECO:0000313" key="2">
    <source>
        <dbReference type="Proteomes" id="UP001055879"/>
    </source>
</evidence>
<proteinExistence type="predicted"/>
<evidence type="ECO:0000313" key="1">
    <source>
        <dbReference type="EMBL" id="KAI3736340.1"/>
    </source>
</evidence>
<protein>
    <submittedName>
        <fullName evidence="1">Uncharacterized protein</fullName>
    </submittedName>
</protein>
<reference evidence="2" key="1">
    <citation type="journal article" date="2022" name="Mol. Ecol. Resour.">
        <title>The genomes of chicory, endive, great burdock and yacon provide insights into Asteraceae palaeo-polyploidization history and plant inulin production.</title>
        <authorList>
            <person name="Fan W."/>
            <person name="Wang S."/>
            <person name="Wang H."/>
            <person name="Wang A."/>
            <person name="Jiang F."/>
            <person name="Liu H."/>
            <person name="Zhao H."/>
            <person name="Xu D."/>
            <person name="Zhang Y."/>
        </authorList>
    </citation>
    <scope>NUCLEOTIDE SEQUENCE [LARGE SCALE GENOMIC DNA]</scope>
    <source>
        <strain evidence="2">cv. Niubang</strain>
    </source>
</reference>
<name>A0ACB9CQ33_ARCLA</name>
<sequence length="569" mass="64092">MCFATSQQLESVSINRGFDALLGPLVTCHDLAALDPVASAAVTTQALALHDQFFMMFKSKIKLVALGGLVLSFLSLLVHMFLANTSAELVQYNVMTGFVEDLNIKVVGKQGASRKLWKKVKPLEALQPYANPRNKYSVPVHQNNGFIHAKIFGGFEKIRSSICDLVTISRLLNATLVIPELQESANSKGIGSEFKSFSYLYNEDHFIVSLQSDVIIVKDLPPKLKQARKRKECPIFKPEKSASPEYYIEEVLPKLKKGKIIGLVVVNGGCLQSILPSKLVEYQRLRCRVAFHALHFRPEIIALAHQMLKRLQASGQPYLAYHSGLVRDTLAYQGCAELFQDVHTELVQYRRAQMIKQKLVNDELSVDSFIRKANGLCPLMPEEVGLLLRAMGYPPTTRIYLAVEADAFFPGFSNDGTGWPDFSSLVMGHRLYEMASSPTYRPDRKFLANLFNITRDDLYFPKRNWTLAARQHLNNSLGEEGLDRQFLESKPISFLSHPIPECICTISKPIGQECPKWMKDSSLRSKIEESNENEETDDEMDEGQLGNSEDEGRSKTEVFERDSEMDPND</sequence>
<keyword evidence="2" id="KW-1185">Reference proteome</keyword>
<comment type="caution">
    <text evidence="1">The sequence shown here is derived from an EMBL/GenBank/DDBJ whole genome shotgun (WGS) entry which is preliminary data.</text>
</comment>
<dbReference type="EMBL" id="CM042050">
    <property type="protein sequence ID" value="KAI3736340.1"/>
    <property type="molecule type" value="Genomic_DNA"/>
</dbReference>
<organism evidence="1 2">
    <name type="scientific">Arctium lappa</name>
    <name type="common">Greater burdock</name>
    <name type="synonym">Lappa major</name>
    <dbReference type="NCBI Taxonomy" id="4217"/>
    <lineage>
        <taxon>Eukaryota</taxon>
        <taxon>Viridiplantae</taxon>
        <taxon>Streptophyta</taxon>
        <taxon>Embryophyta</taxon>
        <taxon>Tracheophyta</taxon>
        <taxon>Spermatophyta</taxon>
        <taxon>Magnoliopsida</taxon>
        <taxon>eudicotyledons</taxon>
        <taxon>Gunneridae</taxon>
        <taxon>Pentapetalae</taxon>
        <taxon>asterids</taxon>
        <taxon>campanulids</taxon>
        <taxon>Asterales</taxon>
        <taxon>Asteraceae</taxon>
        <taxon>Carduoideae</taxon>
        <taxon>Cardueae</taxon>
        <taxon>Arctiinae</taxon>
        <taxon>Arctium</taxon>
    </lineage>
</organism>
<accession>A0ACB9CQ33</accession>
<dbReference type="Proteomes" id="UP001055879">
    <property type="component" value="Linkage Group LG04"/>
</dbReference>
<reference evidence="1 2" key="2">
    <citation type="journal article" date="2022" name="Mol. Ecol. Resour.">
        <title>The genomes of chicory, endive, great burdock and yacon provide insights into Asteraceae paleo-polyploidization history and plant inulin production.</title>
        <authorList>
            <person name="Fan W."/>
            <person name="Wang S."/>
            <person name="Wang H."/>
            <person name="Wang A."/>
            <person name="Jiang F."/>
            <person name="Liu H."/>
            <person name="Zhao H."/>
            <person name="Xu D."/>
            <person name="Zhang Y."/>
        </authorList>
    </citation>
    <scope>NUCLEOTIDE SEQUENCE [LARGE SCALE GENOMIC DNA]</scope>
    <source>
        <strain evidence="2">cv. Niubang</strain>
    </source>
</reference>
<gene>
    <name evidence="1" type="ORF">L6452_15879</name>
</gene>